<feature type="region of interest" description="Disordered" evidence="1">
    <location>
        <begin position="1"/>
        <end position="54"/>
    </location>
</feature>
<evidence type="ECO:0000313" key="3">
    <source>
        <dbReference type="Proteomes" id="UP000314981"/>
    </source>
</evidence>
<dbReference type="Ensembl" id="ENSBIXT00000008788.1">
    <property type="protein sequence ID" value="ENSBIXP00000003978.1"/>
    <property type="gene ID" value="ENSBIXG00000006527.1"/>
</dbReference>
<reference evidence="2" key="2">
    <citation type="submission" date="2025-08" db="UniProtKB">
        <authorList>
            <consortium name="Ensembl"/>
        </authorList>
    </citation>
    <scope>IDENTIFICATION</scope>
</reference>
<protein>
    <submittedName>
        <fullName evidence="2">Uncharacterized protein</fullName>
    </submittedName>
</protein>
<feature type="compositionally biased region" description="Low complexity" evidence="1">
    <location>
        <begin position="39"/>
        <end position="49"/>
    </location>
</feature>
<reference evidence="2 3" key="1">
    <citation type="submission" date="2018-11" db="EMBL/GenBank/DDBJ databases">
        <title>Haplotype-resolved cattle genomes.</title>
        <authorList>
            <person name="Low W.Y."/>
            <person name="Tearle R."/>
            <person name="Bickhart D.M."/>
            <person name="Rosen B.D."/>
            <person name="Koren S."/>
            <person name="Rhie A."/>
            <person name="Hiendleder S."/>
            <person name="Phillippy A.M."/>
            <person name="Smith T.P.L."/>
            <person name="Williams J.L."/>
        </authorList>
    </citation>
    <scope>NUCLEOTIDE SEQUENCE [LARGE SCALE GENOMIC DNA]</scope>
</reference>
<name>A0A4W2BXX2_BOBOX</name>
<evidence type="ECO:0000256" key="1">
    <source>
        <dbReference type="SAM" id="MobiDB-lite"/>
    </source>
</evidence>
<reference evidence="2" key="3">
    <citation type="submission" date="2025-09" db="UniProtKB">
        <authorList>
            <consortium name="Ensembl"/>
        </authorList>
    </citation>
    <scope>IDENTIFICATION</scope>
</reference>
<feature type="compositionally biased region" description="Polar residues" evidence="1">
    <location>
        <begin position="26"/>
        <end position="36"/>
    </location>
</feature>
<keyword evidence="3" id="KW-1185">Reference proteome</keyword>
<proteinExistence type="predicted"/>
<dbReference type="STRING" id="30522.A0A4W2BXX2"/>
<dbReference type="AlphaFoldDB" id="A0A4W2BXX2"/>
<accession>A0A4W2BXX2</accession>
<feature type="compositionally biased region" description="Low complexity" evidence="1">
    <location>
        <begin position="1"/>
        <end position="12"/>
    </location>
</feature>
<evidence type="ECO:0000313" key="2">
    <source>
        <dbReference type="Ensembl" id="ENSBIXP00000003978.1"/>
    </source>
</evidence>
<organism evidence="2 3">
    <name type="scientific">Bos indicus x Bos taurus</name>
    <name type="common">Hybrid cattle</name>
    <dbReference type="NCBI Taxonomy" id="30522"/>
    <lineage>
        <taxon>Eukaryota</taxon>
        <taxon>Metazoa</taxon>
        <taxon>Chordata</taxon>
        <taxon>Craniata</taxon>
        <taxon>Vertebrata</taxon>
        <taxon>Euteleostomi</taxon>
        <taxon>Mammalia</taxon>
        <taxon>Eutheria</taxon>
        <taxon>Laurasiatheria</taxon>
        <taxon>Artiodactyla</taxon>
        <taxon>Ruminantia</taxon>
        <taxon>Pecora</taxon>
        <taxon>Bovidae</taxon>
        <taxon>Bovinae</taxon>
        <taxon>Bos</taxon>
    </lineage>
</organism>
<dbReference type="Proteomes" id="UP000314981">
    <property type="component" value="Chromosome 24"/>
</dbReference>
<sequence length="91" mass="9317">MREDPGSIPGSGRSSGEGNAGATWAAGSTVQQTKSASWGVRGTGLTTSGGTQGASAILPRRLTGARSWPCSSTGYESSVFTLHIWGKYTHS</sequence>